<proteinExistence type="predicted"/>
<dbReference type="AlphaFoldDB" id="A0AAE1S8A1"/>
<accession>A0AAE1S8A1</accession>
<evidence type="ECO:0000313" key="2">
    <source>
        <dbReference type="EMBL" id="KAK4364742.1"/>
    </source>
</evidence>
<name>A0AAE1S8A1_9SOLA</name>
<evidence type="ECO:0000256" key="1">
    <source>
        <dbReference type="SAM" id="MobiDB-lite"/>
    </source>
</evidence>
<dbReference type="Proteomes" id="UP001291623">
    <property type="component" value="Unassembled WGS sequence"/>
</dbReference>
<protein>
    <submittedName>
        <fullName evidence="2">Uncharacterized protein</fullName>
    </submittedName>
</protein>
<feature type="compositionally biased region" description="Acidic residues" evidence="1">
    <location>
        <begin position="74"/>
        <end position="97"/>
    </location>
</feature>
<dbReference type="EMBL" id="JAVYJV010000008">
    <property type="protein sequence ID" value="KAK4364742.1"/>
    <property type="molecule type" value="Genomic_DNA"/>
</dbReference>
<keyword evidence="3" id="KW-1185">Reference proteome</keyword>
<feature type="region of interest" description="Disordered" evidence="1">
    <location>
        <begin position="72"/>
        <end position="104"/>
    </location>
</feature>
<reference evidence="2" key="1">
    <citation type="submission" date="2023-12" db="EMBL/GenBank/DDBJ databases">
        <title>Genome assembly of Anisodus tanguticus.</title>
        <authorList>
            <person name="Wang Y.-J."/>
        </authorList>
    </citation>
    <scope>NUCLEOTIDE SEQUENCE</scope>
    <source>
        <strain evidence="2">KB-2021</strain>
        <tissue evidence="2">Leaf</tissue>
    </source>
</reference>
<organism evidence="2 3">
    <name type="scientific">Anisodus tanguticus</name>
    <dbReference type="NCBI Taxonomy" id="243964"/>
    <lineage>
        <taxon>Eukaryota</taxon>
        <taxon>Viridiplantae</taxon>
        <taxon>Streptophyta</taxon>
        <taxon>Embryophyta</taxon>
        <taxon>Tracheophyta</taxon>
        <taxon>Spermatophyta</taxon>
        <taxon>Magnoliopsida</taxon>
        <taxon>eudicotyledons</taxon>
        <taxon>Gunneridae</taxon>
        <taxon>Pentapetalae</taxon>
        <taxon>asterids</taxon>
        <taxon>lamiids</taxon>
        <taxon>Solanales</taxon>
        <taxon>Solanaceae</taxon>
        <taxon>Solanoideae</taxon>
        <taxon>Hyoscyameae</taxon>
        <taxon>Anisodus</taxon>
    </lineage>
</organism>
<sequence>MEKLPATSDHVIQFMDEQDHKNMSSNDANYMAETKLAQNPSKFQTLRRFTFSKPKARVFEFNSSFSINQKTFNLDDESNESFEPSCENDGDSDDEYDQEHHKDEERFGNMKEDMFYASFLRCWVKRDSIRRLYMGPKLLYHKRHLVGVGREQHYYT</sequence>
<comment type="caution">
    <text evidence="2">The sequence shown here is derived from an EMBL/GenBank/DDBJ whole genome shotgun (WGS) entry which is preliminary data.</text>
</comment>
<gene>
    <name evidence="2" type="ORF">RND71_016100</name>
</gene>
<evidence type="ECO:0000313" key="3">
    <source>
        <dbReference type="Proteomes" id="UP001291623"/>
    </source>
</evidence>